<dbReference type="PROSITE" id="PS00478">
    <property type="entry name" value="LIM_DOMAIN_1"/>
    <property type="match status" value="1"/>
</dbReference>
<reference evidence="11" key="1">
    <citation type="submission" date="2017-02" db="UniProtKB">
        <authorList>
            <consortium name="WormBaseParasite"/>
        </authorList>
    </citation>
    <scope>IDENTIFICATION</scope>
</reference>
<evidence type="ECO:0000256" key="7">
    <source>
        <dbReference type="PROSITE-ProRule" id="PRU00125"/>
    </source>
</evidence>
<comment type="similarity">
    <text evidence="6">Belongs to the transglutaminase-like superfamily.</text>
</comment>
<keyword evidence="4 7" id="KW-0862">Zinc</keyword>
<gene>
    <name evidence="9" type="ORF">BPAG_LOCUS4815</name>
</gene>
<dbReference type="AlphaFoldDB" id="A0A0N4T9G4"/>
<dbReference type="GO" id="GO:0046872">
    <property type="term" value="F:metal ion binding"/>
    <property type="evidence" value="ECO:0007669"/>
    <property type="project" value="UniProtKB-KW"/>
</dbReference>
<evidence type="ECO:0000256" key="3">
    <source>
        <dbReference type="ARBA" id="ARBA00022723"/>
    </source>
</evidence>
<proteinExistence type="inferred from homology"/>
<dbReference type="EMBL" id="UZAD01002740">
    <property type="protein sequence ID" value="VDN86001.1"/>
    <property type="molecule type" value="Genomic_DNA"/>
</dbReference>
<evidence type="ECO:0000256" key="2">
    <source>
        <dbReference type="ARBA" id="ARBA00022490"/>
    </source>
</evidence>
<dbReference type="SMART" id="SM00132">
    <property type="entry name" value="LIM"/>
    <property type="match status" value="1"/>
</dbReference>
<dbReference type="PROSITE" id="PS50023">
    <property type="entry name" value="LIM_DOMAIN_2"/>
    <property type="match status" value="1"/>
</dbReference>
<evidence type="ECO:0000256" key="1">
    <source>
        <dbReference type="ARBA" id="ARBA00004496"/>
    </source>
</evidence>
<organism evidence="11">
    <name type="scientific">Brugia pahangi</name>
    <name type="common">Filarial nematode worm</name>
    <dbReference type="NCBI Taxonomy" id="6280"/>
    <lineage>
        <taxon>Eukaryota</taxon>
        <taxon>Metazoa</taxon>
        <taxon>Ecdysozoa</taxon>
        <taxon>Nematoda</taxon>
        <taxon>Chromadorea</taxon>
        <taxon>Rhabditida</taxon>
        <taxon>Spirurina</taxon>
        <taxon>Spiruromorpha</taxon>
        <taxon>Filarioidea</taxon>
        <taxon>Onchocercidae</taxon>
        <taxon>Brugia</taxon>
    </lineage>
</organism>
<reference evidence="9 10" key="2">
    <citation type="submission" date="2018-11" db="EMBL/GenBank/DDBJ databases">
        <authorList>
            <consortium name="Pathogen Informatics"/>
        </authorList>
    </citation>
    <scope>NUCLEOTIDE SEQUENCE [LARGE SCALE GENOMIC DNA]</scope>
</reference>
<evidence type="ECO:0000256" key="4">
    <source>
        <dbReference type="ARBA" id="ARBA00022833"/>
    </source>
</evidence>
<feature type="domain" description="LIM zinc-binding" evidence="8">
    <location>
        <begin position="4"/>
        <end position="71"/>
    </location>
</feature>
<protein>
    <submittedName>
        <fullName evidence="11">LIM zinc-binding domain-containing protein</fullName>
    </submittedName>
</protein>
<evidence type="ECO:0000256" key="5">
    <source>
        <dbReference type="ARBA" id="ARBA00023038"/>
    </source>
</evidence>
<keyword evidence="10" id="KW-1185">Reference proteome</keyword>
<dbReference type="STRING" id="6280.A0A0N4T9G4"/>
<evidence type="ECO:0000313" key="11">
    <source>
        <dbReference type="WBParaSite" id="BPAG_0000485101-mRNA-1"/>
    </source>
</evidence>
<keyword evidence="3 7" id="KW-0479">Metal-binding</keyword>
<accession>A0A0N4T9G4</accession>
<dbReference type="Gene3D" id="2.10.110.10">
    <property type="entry name" value="Cysteine Rich Protein"/>
    <property type="match status" value="1"/>
</dbReference>
<evidence type="ECO:0000313" key="9">
    <source>
        <dbReference type="EMBL" id="VDN86001.1"/>
    </source>
</evidence>
<comment type="subcellular location">
    <subcellularLocation>
        <location evidence="1">Cytoplasm</location>
    </subcellularLocation>
</comment>
<dbReference type="InterPro" id="IPR001781">
    <property type="entry name" value="Znf_LIM"/>
</dbReference>
<evidence type="ECO:0000256" key="6">
    <source>
        <dbReference type="ARBA" id="ARBA00061626"/>
    </source>
</evidence>
<evidence type="ECO:0000259" key="8">
    <source>
        <dbReference type="PROSITE" id="PS50023"/>
    </source>
</evidence>
<dbReference type="WBParaSite" id="BPAG_0000485101-mRNA-1">
    <property type="protein sequence ID" value="BPAG_0000485101-mRNA-1"/>
    <property type="gene ID" value="BPAG_0000485101"/>
</dbReference>
<dbReference type="CDD" id="cd09443">
    <property type="entry name" value="LIM_Ltd-1"/>
    <property type="match status" value="1"/>
</dbReference>
<name>A0A0N4T9G4_BRUPA</name>
<keyword evidence="5 7" id="KW-0440">LIM domain</keyword>
<keyword evidence="2" id="KW-0963">Cytoplasm</keyword>
<sequence>MVKELCHRCSKPVYPTDKVGPLKDSTFFHQGCFKCYICGTRLALKTYCNNRNDINDQEIYCNSHVPIAGPHDLPPVRNGYSNGTHRSNGFRRDAGLNDLKIAHAIKATQVSKPYPKIKHAGARYVVDYDAQTRLELIHRKDEDKLYEAFDENKKREYDQFEKETKFRM</sequence>
<dbReference type="Pfam" id="PF00412">
    <property type="entry name" value="LIM"/>
    <property type="match status" value="1"/>
</dbReference>
<evidence type="ECO:0000313" key="10">
    <source>
        <dbReference type="Proteomes" id="UP000278627"/>
    </source>
</evidence>
<dbReference type="FunFam" id="2.10.110.10:FF:000108">
    <property type="entry name" value="LIM domain containing protein"/>
    <property type="match status" value="1"/>
</dbReference>
<dbReference type="Proteomes" id="UP000278627">
    <property type="component" value="Unassembled WGS sequence"/>
</dbReference>
<dbReference type="GO" id="GO:0005737">
    <property type="term" value="C:cytoplasm"/>
    <property type="evidence" value="ECO:0007669"/>
    <property type="project" value="UniProtKB-SubCell"/>
</dbReference>